<proteinExistence type="predicted"/>
<keyword evidence="2" id="KW-1185">Reference proteome</keyword>
<comment type="caution">
    <text evidence="1">The sequence shown here is derived from an EMBL/GenBank/DDBJ whole genome shotgun (WGS) entry which is preliminary data.</text>
</comment>
<dbReference type="EMBL" id="JAFIRN010000073">
    <property type="protein sequence ID" value="KAG5830125.1"/>
    <property type="molecule type" value="Genomic_DNA"/>
</dbReference>
<dbReference type="AlphaFoldDB" id="A0A9D3LJX7"/>
<name>A0A9D3LJX7_ANGAN</name>
<protein>
    <submittedName>
        <fullName evidence="1">Uncharacterized protein</fullName>
    </submittedName>
</protein>
<gene>
    <name evidence="1" type="ORF">ANANG_G00316800</name>
</gene>
<organism evidence="1 2">
    <name type="scientific">Anguilla anguilla</name>
    <name type="common">European freshwater eel</name>
    <name type="synonym">Muraena anguilla</name>
    <dbReference type="NCBI Taxonomy" id="7936"/>
    <lineage>
        <taxon>Eukaryota</taxon>
        <taxon>Metazoa</taxon>
        <taxon>Chordata</taxon>
        <taxon>Craniata</taxon>
        <taxon>Vertebrata</taxon>
        <taxon>Euteleostomi</taxon>
        <taxon>Actinopterygii</taxon>
        <taxon>Neopterygii</taxon>
        <taxon>Teleostei</taxon>
        <taxon>Anguilliformes</taxon>
        <taxon>Anguillidae</taxon>
        <taxon>Anguilla</taxon>
    </lineage>
</organism>
<feature type="non-terminal residue" evidence="1">
    <location>
        <position position="82"/>
    </location>
</feature>
<reference evidence="1" key="1">
    <citation type="submission" date="2021-01" db="EMBL/GenBank/DDBJ databases">
        <title>A chromosome-scale assembly of European eel, Anguilla anguilla.</title>
        <authorList>
            <person name="Henkel C."/>
            <person name="Jong-Raadsen S.A."/>
            <person name="Dufour S."/>
            <person name="Weltzien F.-A."/>
            <person name="Palstra A.P."/>
            <person name="Pelster B."/>
            <person name="Spaink H.P."/>
            <person name="Van Den Thillart G.E."/>
            <person name="Jansen H."/>
            <person name="Zahm M."/>
            <person name="Klopp C."/>
            <person name="Cedric C."/>
            <person name="Louis A."/>
            <person name="Berthelot C."/>
            <person name="Parey E."/>
            <person name="Roest Crollius H."/>
            <person name="Montfort J."/>
            <person name="Robinson-Rechavi M."/>
            <person name="Bucao C."/>
            <person name="Bouchez O."/>
            <person name="Gislard M."/>
            <person name="Lluch J."/>
            <person name="Milhes M."/>
            <person name="Lampietro C."/>
            <person name="Lopez Roques C."/>
            <person name="Donnadieu C."/>
            <person name="Braasch I."/>
            <person name="Desvignes T."/>
            <person name="Postlethwait J."/>
            <person name="Bobe J."/>
            <person name="Guiguen Y."/>
            <person name="Dirks R."/>
        </authorList>
    </citation>
    <scope>NUCLEOTIDE SEQUENCE</scope>
    <source>
        <strain evidence="1">Tag_6206</strain>
        <tissue evidence="1">Liver</tissue>
    </source>
</reference>
<dbReference type="Proteomes" id="UP001044222">
    <property type="component" value="Unassembled WGS sequence"/>
</dbReference>
<sequence length="82" mass="9055">MENHANQNISKSICMSHIIAIIYSLQSDFLILFSEVLDPTDTLQVKTRSVIHSEGVMVKKLLKLKVLSGFCSAVPVKTPPVT</sequence>
<accession>A0A9D3LJX7</accession>
<evidence type="ECO:0000313" key="2">
    <source>
        <dbReference type="Proteomes" id="UP001044222"/>
    </source>
</evidence>
<evidence type="ECO:0000313" key="1">
    <source>
        <dbReference type="EMBL" id="KAG5830125.1"/>
    </source>
</evidence>